<organism evidence="1 2">
    <name type="scientific">Parascaris equorum</name>
    <name type="common">Equine roundworm</name>
    <dbReference type="NCBI Taxonomy" id="6256"/>
    <lineage>
        <taxon>Eukaryota</taxon>
        <taxon>Metazoa</taxon>
        <taxon>Ecdysozoa</taxon>
        <taxon>Nematoda</taxon>
        <taxon>Chromadorea</taxon>
        <taxon>Rhabditida</taxon>
        <taxon>Spirurina</taxon>
        <taxon>Ascaridomorpha</taxon>
        <taxon>Ascaridoidea</taxon>
        <taxon>Ascarididae</taxon>
        <taxon>Parascaris</taxon>
    </lineage>
</organism>
<dbReference type="Proteomes" id="UP000887564">
    <property type="component" value="Unplaced"/>
</dbReference>
<proteinExistence type="predicted"/>
<dbReference type="AlphaFoldDB" id="A0A914RUV2"/>
<evidence type="ECO:0000313" key="2">
    <source>
        <dbReference type="WBParaSite" id="PEQ_0001027001-mRNA-1"/>
    </source>
</evidence>
<accession>A0A914RUV2</accession>
<sequence>LLSARLSATSLKLLPQKPPPNRVQVALQNVLWLLDKKSKRQDDPRRPWSKCFFKVISGTERHRKHPISIEIAPDFGLARLMRENEYEARVGARFPIKVSLVHKVASILVTPTPKMATVLSVMVFKD</sequence>
<reference evidence="2" key="1">
    <citation type="submission" date="2022-11" db="UniProtKB">
        <authorList>
            <consortium name="WormBaseParasite"/>
        </authorList>
    </citation>
    <scope>IDENTIFICATION</scope>
</reference>
<name>A0A914RUV2_PAREQ</name>
<protein>
    <submittedName>
        <fullName evidence="2">Uncharacterized protein</fullName>
    </submittedName>
</protein>
<dbReference type="WBParaSite" id="PEQ_0001027001-mRNA-1">
    <property type="protein sequence ID" value="PEQ_0001027001-mRNA-1"/>
    <property type="gene ID" value="PEQ_0001027001"/>
</dbReference>
<evidence type="ECO:0000313" key="1">
    <source>
        <dbReference type="Proteomes" id="UP000887564"/>
    </source>
</evidence>
<keyword evidence="1" id="KW-1185">Reference proteome</keyword>